<name>A0A4Z1FYR5_9HELO</name>
<reference evidence="1 2" key="1">
    <citation type="submission" date="2017-12" db="EMBL/GenBank/DDBJ databases">
        <title>Comparative genomics of Botrytis spp.</title>
        <authorList>
            <person name="Valero-Jimenez C.A."/>
            <person name="Tapia P."/>
            <person name="Veloso J."/>
            <person name="Silva-Moreno E."/>
            <person name="Staats M."/>
            <person name="Valdes J.H."/>
            <person name="Van Kan J.A.L."/>
        </authorList>
    </citation>
    <scope>NUCLEOTIDE SEQUENCE [LARGE SCALE GENOMIC DNA]</scope>
    <source>
        <strain evidence="1 2">Bp0003</strain>
    </source>
</reference>
<evidence type="ECO:0000313" key="2">
    <source>
        <dbReference type="Proteomes" id="UP000297910"/>
    </source>
</evidence>
<protein>
    <submittedName>
        <fullName evidence="1">Uncharacterized protein</fullName>
    </submittedName>
</protein>
<dbReference type="EMBL" id="PQXI01000050">
    <property type="protein sequence ID" value="TGO26927.1"/>
    <property type="molecule type" value="Genomic_DNA"/>
</dbReference>
<organism evidence="1 2">
    <name type="scientific">Botrytis paeoniae</name>
    <dbReference type="NCBI Taxonomy" id="278948"/>
    <lineage>
        <taxon>Eukaryota</taxon>
        <taxon>Fungi</taxon>
        <taxon>Dikarya</taxon>
        <taxon>Ascomycota</taxon>
        <taxon>Pezizomycotina</taxon>
        <taxon>Leotiomycetes</taxon>
        <taxon>Helotiales</taxon>
        <taxon>Sclerotiniaceae</taxon>
        <taxon>Botrytis</taxon>
    </lineage>
</organism>
<accession>A0A4Z1FYR5</accession>
<sequence>MEIDKARWLVSQSGQQKVSSMIGWLSEKLKIDVTNGNNGSRMGFWFGIMNLGMEIARKLRLKAARAAKLMEMASV</sequence>
<keyword evidence="2" id="KW-1185">Reference proteome</keyword>
<evidence type="ECO:0000313" key="1">
    <source>
        <dbReference type="EMBL" id="TGO26927.1"/>
    </source>
</evidence>
<comment type="caution">
    <text evidence="1">The sequence shown here is derived from an EMBL/GenBank/DDBJ whole genome shotgun (WGS) entry which is preliminary data.</text>
</comment>
<gene>
    <name evidence="1" type="ORF">BPAE_0050g00160</name>
</gene>
<dbReference type="AlphaFoldDB" id="A0A4Z1FYR5"/>
<dbReference type="Proteomes" id="UP000297910">
    <property type="component" value="Unassembled WGS sequence"/>
</dbReference>
<proteinExistence type="predicted"/>